<feature type="compositionally biased region" description="Basic and acidic residues" evidence="1">
    <location>
        <begin position="49"/>
        <end position="77"/>
    </location>
</feature>
<evidence type="ECO:0000256" key="1">
    <source>
        <dbReference type="SAM" id="MobiDB-lite"/>
    </source>
</evidence>
<evidence type="ECO:0000313" key="2">
    <source>
        <dbReference type="EMBL" id="KAF2324256.1"/>
    </source>
</evidence>
<protein>
    <submittedName>
        <fullName evidence="2">Uncharacterized protein</fullName>
    </submittedName>
</protein>
<dbReference type="EMBL" id="JAAGAX010000001">
    <property type="protein sequence ID" value="KAF2324256.1"/>
    <property type="molecule type" value="Genomic_DNA"/>
</dbReference>
<name>A0A6A6NGJ7_HEVBR</name>
<dbReference type="Proteomes" id="UP000467840">
    <property type="component" value="Chromosome 5"/>
</dbReference>
<accession>A0A6A6NGJ7</accession>
<feature type="region of interest" description="Disordered" evidence="1">
    <location>
        <begin position="49"/>
        <end position="114"/>
    </location>
</feature>
<dbReference type="AlphaFoldDB" id="A0A6A6NGJ7"/>
<gene>
    <name evidence="2" type="ORF">GH714_011321</name>
</gene>
<keyword evidence="3" id="KW-1185">Reference proteome</keyword>
<proteinExistence type="predicted"/>
<evidence type="ECO:0000313" key="3">
    <source>
        <dbReference type="Proteomes" id="UP000467840"/>
    </source>
</evidence>
<sequence>MEIQAWEQKILLGISEILDRGLKRQEEEMEQKLGKLEKLIEEKIYKEHITDEGELHGTSEKSSEEQDAPNKHDRDSEEQNDEDADDGQPGSATEETRIIQRLQRCHGMQKNSLI</sequence>
<reference evidence="2 3" key="1">
    <citation type="journal article" date="2020" name="Mol. Plant">
        <title>The Chromosome-Based Rubber Tree Genome Provides New Insights into Spurge Genome Evolution and Rubber Biosynthesis.</title>
        <authorList>
            <person name="Liu J."/>
            <person name="Shi C."/>
            <person name="Shi C.C."/>
            <person name="Li W."/>
            <person name="Zhang Q.J."/>
            <person name="Zhang Y."/>
            <person name="Li K."/>
            <person name="Lu H.F."/>
            <person name="Shi C."/>
            <person name="Zhu S.T."/>
            <person name="Xiao Z.Y."/>
            <person name="Nan H."/>
            <person name="Yue Y."/>
            <person name="Zhu X.G."/>
            <person name="Wu Y."/>
            <person name="Hong X.N."/>
            <person name="Fan G.Y."/>
            <person name="Tong Y."/>
            <person name="Zhang D."/>
            <person name="Mao C.L."/>
            <person name="Liu Y.L."/>
            <person name="Hao S.J."/>
            <person name="Liu W.Q."/>
            <person name="Lv M.Q."/>
            <person name="Zhang H.B."/>
            <person name="Liu Y."/>
            <person name="Hu-Tang G.R."/>
            <person name="Wang J.P."/>
            <person name="Wang J.H."/>
            <person name="Sun Y.H."/>
            <person name="Ni S.B."/>
            <person name="Chen W.B."/>
            <person name="Zhang X.C."/>
            <person name="Jiao Y.N."/>
            <person name="Eichler E.E."/>
            <person name="Li G.H."/>
            <person name="Liu X."/>
            <person name="Gao L.Z."/>
        </authorList>
    </citation>
    <scope>NUCLEOTIDE SEQUENCE [LARGE SCALE GENOMIC DNA]</scope>
    <source>
        <strain evidence="3">cv. GT1</strain>
        <tissue evidence="2">Leaf</tissue>
    </source>
</reference>
<comment type="caution">
    <text evidence="2">The sequence shown here is derived from an EMBL/GenBank/DDBJ whole genome shotgun (WGS) entry which is preliminary data.</text>
</comment>
<organism evidence="2 3">
    <name type="scientific">Hevea brasiliensis</name>
    <name type="common">Para rubber tree</name>
    <name type="synonym">Siphonia brasiliensis</name>
    <dbReference type="NCBI Taxonomy" id="3981"/>
    <lineage>
        <taxon>Eukaryota</taxon>
        <taxon>Viridiplantae</taxon>
        <taxon>Streptophyta</taxon>
        <taxon>Embryophyta</taxon>
        <taxon>Tracheophyta</taxon>
        <taxon>Spermatophyta</taxon>
        <taxon>Magnoliopsida</taxon>
        <taxon>eudicotyledons</taxon>
        <taxon>Gunneridae</taxon>
        <taxon>Pentapetalae</taxon>
        <taxon>rosids</taxon>
        <taxon>fabids</taxon>
        <taxon>Malpighiales</taxon>
        <taxon>Euphorbiaceae</taxon>
        <taxon>Crotonoideae</taxon>
        <taxon>Micrandreae</taxon>
        <taxon>Hevea</taxon>
    </lineage>
</organism>